<dbReference type="OrthoDB" id="6191871at2"/>
<evidence type="ECO:0000313" key="4">
    <source>
        <dbReference type="Proteomes" id="UP000242222"/>
    </source>
</evidence>
<keyword evidence="4" id="KW-1185">Reference proteome</keyword>
<dbReference type="Gene3D" id="1.10.10.10">
    <property type="entry name" value="Winged helix-like DNA-binding domain superfamily/Winged helix DNA-binding domain"/>
    <property type="match status" value="1"/>
</dbReference>
<evidence type="ECO:0000259" key="2">
    <source>
        <dbReference type="SMART" id="SM00421"/>
    </source>
</evidence>
<dbReference type="STRING" id="1367852.SAMN05216516_103303"/>
<dbReference type="RefSeq" id="WP_092876735.1">
    <property type="nucleotide sequence ID" value="NZ_FOVC01000003.1"/>
</dbReference>
<dbReference type="GO" id="GO:0003677">
    <property type="term" value="F:DNA binding"/>
    <property type="evidence" value="ECO:0007669"/>
    <property type="project" value="UniProtKB-KW"/>
</dbReference>
<dbReference type="SUPFAM" id="SSF46894">
    <property type="entry name" value="C-terminal effector domain of the bipartite response regulators"/>
    <property type="match status" value="1"/>
</dbReference>
<name>A0A1I4X4S7_9GAMM</name>
<evidence type="ECO:0000256" key="1">
    <source>
        <dbReference type="ARBA" id="ARBA00023125"/>
    </source>
</evidence>
<reference evidence="4" key="1">
    <citation type="submission" date="2016-10" db="EMBL/GenBank/DDBJ databases">
        <authorList>
            <person name="Varghese N."/>
            <person name="Submissions S."/>
        </authorList>
    </citation>
    <scope>NUCLEOTIDE SEQUENCE [LARGE SCALE GENOMIC DNA]</scope>
    <source>
        <strain evidence="4">N6PO6</strain>
    </source>
</reference>
<protein>
    <submittedName>
        <fullName evidence="3">PAS fold-containing protein</fullName>
    </submittedName>
</protein>
<dbReference type="EMBL" id="FOVC01000003">
    <property type="protein sequence ID" value="SFN20897.1"/>
    <property type="molecule type" value="Genomic_DNA"/>
</dbReference>
<keyword evidence="1" id="KW-0238">DNA-binding</keyword>
<evidence type="ECO:0000313" key="3">
    <source>
        <dbReference type="EMBL" id="SFN20897.1"/>
    </source>
</evidence>
<dbReference type="InterPro" id="IPR000792">
    <property type="entry name" value="Tscrpt_reg_LuxR_C"/>
</dbReference>
<dbReference type="SMART" id="SM00421">
    <property type="entry name" value="HTH_LUXR"/>
    <property type="match status" value="1"/>
</dbReference>
<dbReference type="AlphaFoldDB" id="A0A1I4X4S7"/>
<dbReference type="GO" id="GO:0006355">
    <property type="term" value="P:regulation of DNA-templated transcription"/>
    <property type="evidence" value="ECO:0007669"/>
    <property type="project" value="InterPro"/>
</dbReference>
<organism evidence="3 4">
    <name type="scientific">Izhakiella capsodis</name>
    <dbReference type="NCBI Taxonomy" id="1367852"/>
    <lineage>
        <taxon>Bacteria</taxon>
        <taxon>Pseudomonadati</taxon>
        <taxon>Pseudomonadota</taxon>
        <taxon>Gammaproteobacteria</taxon>
        <taxon>Enterobacterales</taxon>
        <taxon>Erwiniaceae</taxon>
        <taxon>Izhakiella</taxon>
    </lineage>
</organism>
<dbReference type="Pfam" id="PF08448">
    <property type="entry name" value="PAS_4"/>
    <property type="match status" value="1"/>
</dbReference>
<feature type="domain" description="HTH luxR-type" evidence="2">
    <location>
        <begin position="148"/>
        <end position="205"/>
    </location>
</feature>
<dbReference type="InterPro" id="IPR036388">
    <property type="entry name" value="WH-like_DNA-bd_sf"/>
</dbReference>
<accession>A0A1I4X4S7</accession>
<dbReference type="InterPro" id="IPR013656">
    <property type="entry name" value="PAS_4"/>
</dbReference>
<gene>
    <name evidence="3" type="ORF">SAMN05216516_103303</name>
</gene>
<dbReference type="Proteomes" id="UP000242222">
    <property type="component" value="Unassembled WGS sequence"/>
</dbReference>
<dbReference type="InterPro" id="IPR016032">
    <property type="entry name" value="Sig_transdc_resp-reg_C-effctor"/>
</dbReference>
<proteinExistence type="predicted"/>
<sequence>MVRPNNSSINHLVTMINAFSDPWGLKAPDSTHIFMNKEARRFTNTPLSFDVEGRRDGEFPASWAELEGELIEHDHQMLSTGKSSAVIETHYWFGSKFLIPYISEKHPVYNDAGDCIAILWCAKPILAIDLVTIIESKSPGIITTTLNCDLFTEAENETIFYLMRGLSAKEIARVRTNTVKTINNRIQNIFQKADVHSLSQLKAFCYEHGFANYLPPKLLKKGITLIK</sequence>